<accession>A0A3N0VGR8</accession>
<dbReference type="InterPro" id="IPR014729">
    <property type="entry name" value="Rossmann-like_a/b/a_fold"/>
</dbReference>
<evidence type="ECO:0000313" key="7">
    <source>
        <dbReference type="EMBL" id="ROH91946.1"/>
    </source>
</evidence>
<dbReference type="PIRSF" id="PIRSF006276">
    <property type="entry name" value="UspA"/>
    <property type="match status" value="1"/>
</dbReference>
<gene>
    <name evidence="7" type="ORF">ED208_06125</name>
</gene>
<feature type="domain" description="UspA" evidence="6">
    <location>
        <begin position="4"/>
        <end position="140"/>
    </location>
</feature>
<dbReference type="Pfam" id="PF00582">
    <property type="entry name" value="Usp"/>
    <property type="match status" value="1"/>
</dbReference>
<evidence type="ECO:0000259" key="6">
    <source>
        <dbReference type="Pfam" id="PF00582"/>
    </source>
</evidence>
<reference evidence="7 8" key="1">
    <citation type="submission" date="2018-10" db="EMBL/GenBank/DDBJ databases">
        <authorList>
            <person name="Chen W.-M."/>
        </authorList>
    </citation>
    <scope>NUCLEOTIDE SEQUENCE [LARGE SCALE GENOMIC DNA]</scope>
    <source>
        <strain evidence="7 8">THS-13</strain>
    </source>
</reference>
<evidence type="ECO:0000256" key="1">
    <source>
        <dbReference type="ARBA" id="ARBA00004496"/>
    </source>
</evidence>
<comment type="similarity">
    <text evidence="2 5">Belongs to the universal stress protein A family.</text>
</comment>
<dbReference type="GO" id="GO:0005737">
    <property type="term" value="C:cytoplasm"/>
    <property type="evidence" value="ECO:0007669"/>
    <property type="project" value="UniProtKB-SubCell"/>
</dbReference>
<dbReference type="SUPFAM" id="SSF52402">
    <property type="entry name" value="Adenine nucleotide alpha hydrolases-like"/>
    <property type="match status" value="1"/>
</dbReference>
<comment type="caution">
    <text evidence="7">The sequence shown here is derived from an EMBL/GenBank/DDBJ whole genome shotgun (WGS) entry which is preliminary data.</text>
</comment>
<dbReference type="InParanoid" id="A0A3N0VGR8"/>
<dbReference type="FunCoup" id="A0A3N0VGR8">
    <property type="interactions" value="124"/>
</dbReference>
<evidence type="ECO:0000256" key="3">
    <source>
        <dbReference type="ARBA" id="ARBA00011738"/>
    </source>
</evidence>
<dbReference type="InterPro" id="IPR006015">
    <property type="entry name" value="Universal_stress_UspA"/>
</dbReference>
<organism evidence="7 8">
    <name type="scientific">Stagnimonas aquatica</name>
    <dbReference type="NCBI Taxonomy" id="2689987"/>
    <lineage>
        <taxon>Bacteria</taxon>
        <taxon>Pseudomonadati</taxon>
        <taxon>Pseudomonadota</taxon>
        <taxon>Gammaproteobacteria</taxon>
        <taxon>Nevskiales</taxon>
        <taxon>Nevskiaceae</taxon>
        <taxon>Stagnimonas</taxon>
    </lineage>
</organism>
<protein>
    <recommendedName>
        <fullName evidence="5">Universal stress protein</fullName>
    </recommendedName>
</protein>
<dbReference type="PANTHER" id="PTHR46268:SF23">
    <property type="entry name" value="UNIVERSAL STRESS PROTEIN A-RELATED"/>
    <property type="match status" value="1"/>
</dbReference>
<comment type="subcellular location">
    <subcellularLocation>
        <location evidence="1 5">Cytoplasm</location>
    </subcellularLocation>
</comment>
<dbReference type="InterPro" id="IPR006016">
    <property type="entry name" value="UspA"/>
</dbReference>
<comment type="subunit">
    <text evidence="3">Homodimer.</text>
</comment>
<dbReference type="PRINTS" id="PR01438">
    <property type="entry name" value="UNVRSLSTRESS"/>
</dbReference>
<dbReference type="Proteomes" id="UP000282106">
    <property type="component" value="Unassembled WGS sequence"/>
</dbReference>
<dbReference type="EMBL" id="RJVO01000002">
    <property type="protein sequence ID" value="ROH91946.1"/>
    <property type="molecule type" value="Genomic_DNA"/>
</dbReference>
<evidence type="ECO:0000256" key="5">
    <source>
        <dbReference type="PIRNR" id="PIRNR006276"/>
    </source>
</evidence>
<name>A0A3N0VGR8_9GAMM</name>
<dbReference type="PANTHER" id="PTHR46268">
    <property type="entry name" value="STRESS RESPONSE PROTEIN NHAX"/>
    <property type="match status" value="1"/>
</dbReference>
<evidence type="ECO:0000313" key="8">
    <source>
        <dbReference type="Proteomes" id="UP000282106"/>
    </source>
</evidence>
<sequence>MSHYRHILVAVEAGEEADRLLAHARELGRLFGAELSVLNVVEPMPMDLNGDLGVIPMNLDGEMREQARKTLQPLCAAHGLEPARLRIEVGQITATILAVAAELGANLIVLGHHRQRGLAALFSHTDKGVVSKAHCDVLAVALTPAKASAQA</sequence>
<evidence type="ECO:0000256" key="4">
    <source>
        <dbReference type="ARBA" id="ARBA00022490"/>
    </source>
</evidence>
<dbReference type="AlphaFoldDB" id="A0A3N0VGR8"/>
<evidence type="ECO:0000256" key="2">
    <source>
        <dbReference type="ARBA" id="ARBA00008791"/>
    </source>
</evidence>
<dbReference type="RefSeq" id="WP_123210990.1">
    <property type="nucleotide sequence ID" value="NZ_RJVO01000002.1"/>
</dbReference>
<keyword evidence="8" id="KW-1185">Reference proteome</keyword>
<proteinExistence type="inferred from homology"/>
<keyword evidence="4 5" id="KW-0963">Cytoplasm</keyword>
<dbReference type="Gene3D" id="3.40.50.620">
    <property type="entry name" value="HUPs"/>
    <property type="match status" value="1"/>
</dbReference>